<dbReference type="EMBL" id="FPKR01000006">
    <property type="protein sequence ID" value="SFZ76175.1"/>
    <property type="molecule type" value="Genomic_DNA"/>
</dbReference>
<evidence type="ECO:0000256" key="1">
    <source>
        <dbReference type="ARBA" id="ARBA00004196"/>
    </source>
</evidence>
<feature type="domain" description="Solute-binding protein family 3/N-terminal" evidence="6">
    <location>
        <begin position="26"/>
        <end position="254"/>
    </location>
</feature>
<evidence type="ECO:0000313" key="8">
    <source>
        <dbReference type="Proteomes" id="UP000186513"/>
    </source>
</evidence>
<dbReference type="PANTHER" id="PTHR35936:SF25">
    <property type="entry name" value="ABC TRANSPORTER SUBSTRATE-BINDING PROTEIN"/>
    <property type="match status" value="1"/>
</dbReference>
<evidence type="ECO:0000259" key="6">
    <source>
        <dbReference type="SMART" id="SM00062"/>
    </source>
</evidence>
<evidence type="ECO:0000256" key="4">
    <source>
        <dbReference type="RuleBase" id="RU003744"/>
    </source>
</evidence>
<dbReference type="InterPro" id="IPR018313">
    <property type="entry name" value="SBP_3_CS"/>
</dbReference>
<dbReference type="GO" id="GO:0030313">
    <property type="term" value="C:cell envelope"/>
    <property type="evidence" value="ECO:0007669"/>
    <property type="project" value="UniProtKB-SubCell"/>
</dbReference>
<dbReference type="InterPro" id="IPR001638">
    <property type="entry name" value="Solute-binding_3/MltF_N"/>
</dbReference>
<evidence type="ECO:0000256" key="2">
    <source>
        <dbReference type="ARBA" id="ARBA00010333"/>
    </source>
</evidence>
<organism evidence="7 8">
    <name type="scientific">Chitinimonas taiwanensis DSM 18899</name>
    <dbReference type="NCBI Taxonomy" id="1121279"/>
    <lineage>
        <taxon>Bacteria</taxon>
        <taxon>Pseudomonadati</taxon>
        <taxon>Pseudomonadota</taxon>
        <taxon>Betaproteobacteria</taxon>
        <taxon>Neisseriales</taxon>
        <taxon>Chitinibacteraceae</taxon>
        <taxon>Chitinimonas</taxon>
    </lineage>
</organism>
<dbReference type="Proteomes" id="UP000186513">
    <property type="component" value="Unassembled WGS sequence"/>
</dbReference>
<evidence type="ECO:0000256" key="5">
    <source>
        <dbReference type="SAM" id="SignalP"/>
    </source>
</evidence>
<accession>A0A1K2HHD9</accession>
<dbReference type="AlphaFoldDB" id="A0A1K2HHD9"/>
<sequence>MHSISLFFTALCALLLSLPSAAAERILRVAWDDYPPYQIAPDGAQPGIDMEIVQAMAEHAGYRVQFLKLPWSRQLLLLKQGGLDMAMSASKSPERARYVVWTEAYRPERVALMAVDGRAPKVASLRSLLARPVRIGVIRDSVYGGEYGALLGTPAFVQRLEFTHVNTLNLRKLYAGRLDYLIDDPVTIQHQAQQLGGARLVQALEINRAPVYFMLGKPALAQQPGLLTRLNRGLAELRRSGQLRAIFARYGVAAD</sequence>
<dbReference type="STRING" id="1121279.SAMN02745887_01904"/>
<name>A0A1K2HHD9_9NEIS</name>
<proteinExistence type="inferred from homology"/>
<dbReference type="PROSITE" id="PS01039">
    <property type="entry name" value="SBP_BACTERIAL_3"/>
    <property type="match status" value="1"/>
</dbReference>
<evidence type="ECO:0000256" key="3">
    <source>
        <dbReference type="ARBA" id="ARBA00022729"/>
    </source>
</evidence>
<comment type="similarity">
    <text evidence="2 4">Belongs to the bacterial solute-binding protein 3 family.</text>
</comment>
<gene>
    <name evidence="7" type="ORF">SAMN02745887_01904</name>
</gene>
<dbReference type="SMART" id="SM00062">
    <property type="entry name" value="PBPb"/>
    <property type="match status" value="1"/>
</dbReference>
<dbReference type="SUPFAM" id="SSF53850">
    <property type="entry name" value="Periplasmic binding protein-like II"/>
    <property type="match status" value="1"/>
</dbReference>
<keyword evidence="3 5" id="KW-0732">Signal</keyword>
<dbReference type="Gene3D" id="3.40.190.10">
    <property type="entry name" value="Periplasmic binding protein-like II"/>
    <property type="match status" value="2"/>
</dbReference>
<dbReference type="PANTHER" id="PTHR35936">
    <property type="entry name" value="MEMBRANE-BOUND LYTIC MUREIN TRANSGLYCOSYLASE F"/>
    <property type="match status" value="1"/>
</dbReference>
<feature type="chain" id="PRO_5013244730" evidence="5">
    <location>
        <begin position="23"/>
        <end position="255"/>
    </location>
</feature>
<protein>
    <submittedName>
        <fullName evidence="7">Amino acid ABC transporter substrate-binding protein, PAAT family</fullName>
    </submittedName>
</protein>
<evidence type="ECO:0000313" key="7">
    <source>
        <dbReference type="EMBL" id="SFZ76175.1"/>
    </source>
</evidence>
<dbReference type="Pfam" id="PF00497">
    <property type="entry name" value="SBP_bac_3"/>
    <property type="match status" value="1"/>
</dbReference>
<dbReference type="OrthoDB" id="368476at2"/>
<dbReference type="RefSeq" id="WP_072428405.1">
    <property type="nucleotide sequence ID" value="NZ_FPKR01000006.1"/>
</dbReference>
<comment type="subcellular location">
    <subcellularLocation>
        <location evidence="1">Cell envelope</location>
    </subcellularLocation>
</comment>
<reference evidence="7 8" key="1">
    <citation type="submission" date="2016-11" db="EMBL/GenBank/DDBJ databases">
        <authorList>
            <person name="Jaros S."/>
            <person name="Januszkiewicz K."/>
            <person name="Wedrychowicz H."/>
        </authorList>
    </citation>
    <scope>NUCLEOTIDE SEQUENCE [LARGE SCALE GENOMIC DNA]</scope>
    <source>
        <strain evidence="7 8">DSM 18899</strain>
    </source>
</reference>
<keyword evidence="8" id="KW-1185">Reference proteome</keyword>
<feature type="signal peptide" evidence="5">
    <location>
        <begin position="1"/>
        <end position="22"/>
    </location>
</feature>